<dbReference type="WBParaSite" id="SPAL_0001004800.1">
    <property type="protein sequence ID" value="SPAL_0001004800.1"/>
    <property type="gene ID" value="SPAL_0001004800"/>
</dbReference>
<dbReference type="PANTHER" id="PTHR14222:SF2">
    <property type="entry name" value="CONDENSIN COMPLEX SUBUNIT 1"/>
    <property type="match status" value="1"/>
</dbReference>
<comment type="subcellular location">
    <subcellularLocation>
        <location evidence="1">Nucleus</location>
    </subcellularLocation>
</comment>
<dbReference type="Pfam" id="PF12717">
    <property type="entry name" value="Cnd1"/>
    <property type="match status" value="1"/>
</dbReference>
<keyword evidence="5" id="KW-0539">Nucleus</keyword>
<evidence type="ECO:0000256" key="2">
    <source>
        <dbReference type="ARBA" id="ARBA00022618"/>
    </source>
</evidence>
<dbReference type="SUPFAM" id="SSF48371">
    <property type="entry name" value="ARM repeat"/>
    <property type="match status" value="2"/>
</dbReference>
<dbReference type="Gene3D" id="1.25.10.10">
    <property type="entry name" value="Leucine-rich Repeat Variant"/>
    <property type="match status" value="1"/>
</dbReference>
<feature type="domain" description="Condensin complex subunit 1 C-terminal" evidence="7">
    <location>
        <begin position="1099"/>
        <end position="1252"/>
    </location>
</feature>
<evidence type="ECO:0000256" key="1">
    <source>
        <dbReference type="ARBA" id="ARBA00004123"/>
    </source>
</evidence>
<dbReference type="GO" id="GO:0005634">
    <property type="term" value="C:nucleus"/>
    <property type="evidence" value="ECO:0007669"/>
    <property type="project" value="UniProtKB-SubCell"/>
</dbReference>
<evidence type="ECO:0000313" key="8">
    <source>
        <dbReference type="Proteomes" id="UP000046392"/>
    </source>
</evidence>
<evidence type="ECO:0000256" key="4">
    <source>
        <dbReference type="ARBA" id="ARBA00023067"/>
    </source>
</evidence>
<accession>A0A0N5BW44</accession>
<name>A0A0N5BW44_STREA</name>
<evidence type="ECO:0000259" key="7">
    <source>
        <dbReference type="Pfam" id="PF12717"/>
    </source>
</evidence>
<evidence type="ECO:0000256" key="6">
    <source>
        <dbReference type="ARBA" id="ARBA00023306"/>
    </source>
</evidence>
<keyword evidence="3" id="KW-0498">Mitosis</keyword>
<sequence>MDNFNFLMGINDLHERNDDDFYKVHEILSDKACENVFDNVDICVDSETYSLQDLCMIFDACYSTIRSTNIFLRIKALDRILEFGHKQFNVIDDYLNDLQHSTDYPVLEQQQKFISNDLLMIIYAANNIMSRLEDSHKEMYSLVSVNKIGGSEKKATGDGLIPEINELRSRFIEYVTNIFKNMSEKPRFLSIVEGSGYLNEVCETTVSILIKCMDHKRFGYKDEKDDLVRIFRSFAFINKCLKSPETIGFELSKMFEDSQVFCSFTNFHFIDAMCDAEESFSDAANCFEDIYVKLIECFSEKAPTDLLKEGCSKVFISSLKSLTERRPKLMLKNISKLALVLFADCNYMYKNCILSILGQLVIKWDEIGDHENIKTRRFFVEKILSFVEDKSSLIRSKCISILKSIIEKRTLLNDSLSDIGVIRVLNKSLMDEQTSVRKVALQALREVLQKNSYSETLSYNFAYEKYLKALTKFETVTSTSFSFNENDILKDVTTLYSTYNETKNLSKYSPVPLDYLPPLLDDEERINYCASYIRERNIDLTIPLDINKVSNDIYNSVKEYLENDGTDLETNLMTRQCFSEIVHFYNKLSFIRQMEDSLDKILSIAFTGSVYEVKEALSLLCIFKQFGIDNSISSFRKICRLAFRKDEDLQHEVFNCLISVCISEHGDIDTRYRSTLQNVMELLIGDEELQPGVEEAITKLIICIDTTNYFKQKEFMNKKMFELLYNKYINSEEYDSTNRLAAMRLIKILSRSKPTMVKERLDDLKNLFMSEANPSQFHVEILEIIYRCGKNNHDLTDNKCLLLHFNDDLIKFLFSELQKNFDSQNYALWISIMQKFVAIVFDVCYETTFIISEFFQVCLKKLEFHLKDQACLEQLHDDIVELLGKGDDLTMAAALKHKIESTKKFICYRNKKVDLVAIRLLEFIAEVGLRFTVYNDKTFVQTCSSILDTLKKLKNNVKKSARKFEDFNGEIGNLTILEQQILNNEGIFHISENVEVQDEAFDQGLPSDEYFKSIAINNANNEAFLEGRILERMMHIAIFICLSEKFKKDEDDSTNCFSKESVNSAFMALARLALINDTICSRIMVILFDRLSKTESHTKINLLITITDLLIRFPNNVDPFSGHIIKTVLDEDIRVRYTSLSIVIFLILKNLLNFQKSITDVARRLLDKDDVISSIAQYFFQELMKEDKEIMKIIPELVSELIFRRHEISFNEYQSIVYFVLSLVEKDSISDYLINNFCDRLKSNTSGDEVQRVETAKRLIYSISLLDITEKSFKYISMALPNFSSFILIEQEICEFFKIIVDDVEKLHAKTNLEDIKDMCSKFLYFANRLIDGDSDNVAENEEQQQEYYKEIVERNKKPSRRRRALPLNTQ</sequence>
<keyword evidence="6" id="KW-0131">Cell cycle</keyword>
<dbReference type="GO" id="GO:0007076">
    <property type="term" value="P:mitotic chromosome condensation"/>
    <property type="evidence" value="ECO:0007669"/>
    <property type="project" value="InterPro"/>
</dbReference>
<dbReference type="InterPro" id="IPR016024">
    <property type="entry name" value="ARM-type_fold"/>
</dbReference>
<keyword evidence="4" id="KW-0226">DNA condensation</keyword>
<reference evidence="9" key="1">
    <citation type="submission" date="2017-02" db="UniProtKB">
        <authorList>
            <consortium name="WormBaseParasite"/>
        </authorList>
    </citation>
    <scope>IDENTIFICATION</scope>
</reference>
<evidence type="ECO:0000256" key="5">
    <source>
        <dbReference type="ARBA" id="ARBA00023242"/>
    </source>
</evidence>
<dbReference type="InterPro" id="IPR026971">
    <property type="entry name" value="CND1/NCAPD3"/>
</dbReference>
<evidence type="ECO:0000313" key="9">
    <source>
        <dbReference type="WBParaSite" id="SPAL_0001004800.1"/>
    </source>
</evidence>
<dbReference type="InterPro" id="IPR032682">
    <property type="entry name" value="Cnd1_C"/>
</dbReference>
<dbReference type="PANTHER" id="PTHR14222">
    <property type="entry name" value="CONDENSIN"/>
    <property type="match status" value="1"/>
</dbReference>
<dbReference type="GO" id="GO:0010032">
    <property type="term" value="P:meiotic chromosome condensation"/>
    <property type="evidence" value="ECO:0007669"/>
    <property type="project" value="TreeGrafter"/>
</dbReference>
<dbReference type="Proteomes" id="UP000046392">
    <property type="component" value="Unplaced"/>
</dbReference>
<dbReference type="STRING" id="174720.A0A0N5BW44"/>
<evidence type="ECO:0000256" key="3">
    <source>
        <dbReference type="ARBA" id="ARBA00022776"/>
    </source>
</evidence>
<dbReference type="GO" id="GO:0051301">
    <property type="term" value="P:cell division"/>
    <property type="evidence" value="ECO:0007669"/>
    <property type="project" value="UniProtKB-KW"/>
</dbReference>
<dbReference type="GO" id="GO:0000796">
    <property type="term" value="C:condensin complex"/>
    <property type="evidence" value="ECO:0007669"/>
    <property type="project" value="TreeGrafter"/>
</dbReference>
<dbReference type="InterPro" id="IPR011989">
    <property type="entry name" value="ARM-like"/>
</dbReference>
<proteinExistence type="predicted"/>
<keyword evidence="2" id="KW-0132">Cell division</keyword>
<keyword evidence="8" id="KW-1185">Reference proteome</keyword>
<dbReference type="GO" id="GO:0042393">
    <property type="term" value="F:histone binding"/>
    <property type="evidence" value="ECO:0007669"/>
    <property type="project" value="TreeGrafter"/>
</dbReference>
<organism evidence="8 9">
    <name type="scientific">Strongyloides papillosus</name>
    <name type="common">Intestinal threadworm</name>
    <dbReference type="NCBI Taxonomy" id="174720"/>
    <lineage>
        <taxon>Eukaryota</taxon>
        <taxon>Metazoa</taxon>
        <taxon>Ecdysozoa</taxon>
        <taxon>Nematoda</taxon>
        <taxon>Chromadorea</taxon>
        <taxon>Rhabditida</taxon>
        <taxon>Tylenchina</taxon>
        <taxon>Panagrolaimomorpha</taxon>
        <taxon>Strongyloidoidea</taxon>
        <taxon>Strongyloididae</taxon>
        <taxon>Strongyloides</taxon>
    </lineage>
</organism>
<protein>
    <submittedName>
        <fullName evidence="9">Cnd1 domain-containing protein</fullName>
    </submittedName>
</protein>
<dbReference type="GO" id="GO:0000779">
    <property type="term" value="C:condensed chromosome, centromeric region"/>
    <property type="evidence" value="ECO:0007669"/>
    <property type="project" value="TreeGrafter"/>
</dbReference>